<protein>
    <submittedName>
        <fullName evidence="1">Uncharacterized protein</fullName>
    </submittedName>
</protein>
<evidence type="ECO:0000313" key="2">
    <source>
        <dbReference type="Proteomes" id="UP000885826"/>
    </source>
</evidence>
<sequence>MRVTPSGNPGAPFVISNNTDRQAHPDVLFDGTNFIIVYADEGYTNQAICGARVTPAGNVLDPNGKLLISGSEGYSLPKISSDGTNLMLVYKNNVLTTGYIYGQRLSTSLEKIGSSFTVSSSTNRKDDLRISFDGNNYLVAWIERETYFTSRILCRIVTPQGNIPGGEITIVSGISYQSASFDLCFTGTNYFLVYSNGTSLKGQYISPSGQLVGSSFTIASSTNGISTPALCWVNGNFLLTYSKNNSTDYDIYGNTEIINVNENILSPPAFKKEKATFISEWFPLKKGEQLYDKSGRRITNPGSSGIYFIRYKEGTQIKIRKVIYLK</sequence>
<dbReference type="Proteomes" id="UP000885826">
    <property type="component" value="Unassembled WGS sequence"/>
</dbReference>
<evidence type="ECO:0000313" key="1">
    <source>
        <dbReference type="EMBL" id="HEC77713.1"/>
    </source>
</evidence>
<dbReference type="EMBL" id="DRIG01000014">
    <property type="protein sequence ID" value="HEC77713.1"/>
    <property type="molecule type" value="Genomic_DNA"/>
</dbReference>
<gene>
    <name evidence="1" type="ORF">ENI34_01045</name>
</gene>
<name>A0A9C9JZE7_UNCW3</name>
<accession>A0A9C9JZE7</accession>
<comment type="caution">
    <text evidence="1">The sequence shown here is derived from an EMBL/GenBank/DDBJ whole genome shotgun (WGS) entry which is preliminary data.</text>
</comment>
<dbReference type="AlphaFoldDB" id="A0A9C9JZE7"/>
<organism evidence="1 2">
    <name type="scientific">candidate division WOR-3 bacterium</name>
    <dbReference type="NCBI Taxonomy" id="2052148"/>
    <lineage>
        <taxon>Bacteria</taxon>
        <taxon>Bacteria division WOR-3</taxon>
    </lineage>
</organism>
<dbReference type="SUPFAM" id="SSF101898">
    <property type="entry name" value="NHL repeat"/>
    <property type="match status" value="1"/>
</dbReference>
<proteinExistence type="predicted"/>
<reference evidence="1" key="1">
    <citation type="journal article" date="2020" name="mSystems">
        <title>Genome- and Community-Level Interaction Insights into Carbon Utilization and Element Cycling Functions of Hydrothermarchaeota in Hydrothermal Sediment.</title>
        <authorList>
            <person name="Zhou Z."/>
            <person name="Liu Y."/>
            <person name="Xu W."/>
            <person name="Pan J."/>
            <person name="Luo Z.H."/>
            <person name="Li M."/>
        </authorList>
    </citation>
    <scope>NUCLEOTIDE SEQUENCE</scope>
    <source>
        <strain evidence="1">HyVt-388</strain>
    </source>
</reference>